<sequence length="326" mass="35856">MVKVAMLISAVSLLSLFGCSQQDVHTGTSELALSHSDNIIAASALSKDGQLNLVADGKTVCLWSKKQVKSPLHCLMGNDAQFIELLDISENNQFYLVSNQVSVRLYSMQGNKHIGEWQVADNIINDMDISANGRKILLGFRSGKASIIDVKRNKVSTFDKHRLDINSVSLSDDGEIALTGSSDKKARLWKTGSGDNVQEFSHGSRVNHVKISGDAKVVFTLDAIKDRTFWDSSTGKVLAELDTSLRFFEFNDSLFSADNSLLLTGSPKQVIKLWRVSDGALVAEWQSEMTRGRSSILSVAYLAHDKIVTTNSDGLFEQWQLPNPSE</sequence>
<dbReference type="Gene3D" id="2.130.10.10">
    <property type="entry name" value="YVTN repeat-like/Quinoprotein amine dehydrogenase"/>
    <property type="match status" value="2"/>
</dbReference>
<dbReference type="PANTHER" id="PTHR19848:SF8">
    <property type="entry name" value="F-BOX AND WD REPEAT DOMAIN CONTAINING 7"/>
    <property type="match status" value="1"/>
</dbReference>
<dbReference type="PROSITE" id="PS50294">
    <property type="entry name" value="WD_REPEATS_REGION"/>
    <property type="match status" value="1"/>
</dbReference>
<dbReference type="EMBL" id="CP000083">
    <property type="protein sequence ID" value="AAZ28063.1"/>
    <property type="molecule type" value="Genomic_DNA"/>
</dbReference>
<dbReference type="PROSITE" id="PS51257">
    <property type="entry name" value="PROKAR_LIPOPROTEIN"/>
    <property type="match status" value="1"/>
</dbReference>
<dbReference type="HOGENOM" id="CLU_073582_0_0_6"/>
<evidence type="ECO:0000256" key="3">
    <source>
        <dbReference type="PROSITE-ProRule" id="PRU00221"/>
    </source>
</evidence>
<keyword evidence="4" id="KW-0449">Lipoprotein</keyword>
<dbReference type="Proteomes" id="UP000000547">
    <property type="component" value="Chromosome"/>
</dbReference>
<dbReference type="RefSeq" id="WP_011045431.1">
    <property type="nucleotide sequence ID" value="NC_003910.7"/>
</dbReference>
<dbReference type="SMART" id="SM00320">
    <property type="entry name" value="WD40"/>
    <property type="match status" value="6"/>
</dbReference>
<dbReference type="PROSITE" id="PS50082">
    <property type="entry name" value="WD_REPEATS_2"/>
    <property type="match status" value="1"/>
</dbReference>
<dbReference type="AlphaFoldDB" id="Q47V22"/>
<dbReference type="InterPro" id="IPR001680">
    <property type="entry name" value="WD40_rpt"/>
</dbReference>
<dbReference type="Pfam" id="PF00400">
    <property type="entry name" value="WD40"/>
    <property type="match status" value="1"/>
</dbReference>
<dbReference type="InterPro" id="IPR036322">
    <property type="entry name" value="WD40_repeat_dom_sf"/>
</dbReference>
<reference evidence="4" key="1">
    <citation type="journal article" date="2005" name="Proc. Natl. Acad. Sci. U.S.A.">
        <title>The psychrophilic lifestyle as revealed by the genome sequence of Colwellia psychrerythraea 34H through genomic and proteomic analyses.</title>
        <authorList>
            <person name="Methe B.A."/>
            <person name="Nelson K.E."/>
            <person name="Deming J.W."/>
            <person name="Momen B."/>
            <person name="Melamud E."/>
            <person name="Zhang X."/>
            <person name="Moult J."/>
            <person name="Madupu R."/>
            <person name="Nelson W.C."/>
            <person name="Dodson R.J."/>
            <person name="Brinkac L.M."/>
            <person name="Daugherty S.C."/>
            <person name="Durkin A.S."/>
            <person name="DeBoy R.T."/>
            <person name="Kolonay J.F."/>
            <person name="Sullivan S.A."/>
            <person name="Zhou L."/>
            <person name="Davidsen T.M."/>
            <person name="Wu M."/>
            <person name="Huston A.L."/>
            <person name="Lewis M."/>
            <person name="Weaver B."/>
            <person name="Weidman J.F."/>
            <person name="Khouri H."/>
            <person name="Utterback T.R."/>
            <person name="Feldblyum T.V."/>
            <person name="Fraser C.M."/>
        </authorList>
    </citation>
    <scope>NUCLEOTIDE SEQUENCE [LARGE SCALE GENOMIC DNA]</scope>
    <source>
        <strain evidence="4">34H</strain>
    </source>
</reference>
<evidence type="ECO:0000256" key="2">
    <source>
        <dbReference type="ARBA" id="ARBA00022737"/>
    </source>
</evidence>
<evidence type="ECO:0000313" key="5">
    <source>
        <dbReference type="Proteomes" id="UP000000547"/>
    </source>
</evidence>
<dbReference type="PANTHER" id="PTHR19848">
    <property type="entry name" value="WD40 REPEAT PROTEIN"/>
    <property type="match status" value="1"/>
</dbReference>
<dbReference type="SUPFAM" id="SSF50978">
    <property type="entry name" value="WD40 repeat-like"/>
    <property type="match status" value="1"/>
</dbReference>
<accession>Q47V22</accession>
<proteinExistence type="predicted"/>
<keyword evidence="1 3" id="KW-0853">WD repeat</keyword>
<dbReference type="InterPro" id="IPR015943">
    <property type="entry name" value="WD40/YVTN_repeat-like_dom_sf"/>
</dbReference>
<feature type="repeat" description="WD" evidence="3">
    <location>
        <begin position="158"/>
        <end position="199"/>
    </location>
</feature>
<name>Q47V22_COLP3</name>
<dbReference type="KEGG" id="cps:CPS_4706"/>
<organism evidence="4 5">
    <name type="scientific">Colwellia psychrerythraea (strain 34H / ATCC BAA-681)</name>
    <name type="common">Vibrio psychroerythus</name>
    <dbReference type="NCBI Taxonomy" id="167879"/>
    <lineage>
        <taxon>Bacteria</taxon>
        <taxon>Pseudomonadati</taxon>
        <taxon>Pseudomonadota</taxon>
        <taxon>Gammaproteobacteria</taxon>
        <taxon>Alteromonadales</taxon>
        <taxon>Colwelliaceae</taxon>
        <taxon>Colwellia</taxon>
    </lineage>
</organism>
<evidence type="ECO:0000313" key="4">
    <source>
        <dbReference type="EMBL" id="AAZ28063.1"/>
    </source>
</evidence>
<dbReference type="STRING" id="167879.CPS_4706"/>
<evidence type="ECO:0000256" key="1">
    <source>
        <dbReference type="ARBA" id="ARBA00022574"/>
    </source>
</evidence>
<gene>
    <name evidence="4" type="ordered locus">CPS_4706</name>
</gene>
<protein>
    <submittedName>
        <fullName evidence="4">Putative lipoprotein</fullName>
    </submittedName>
</protein>
<keyword evidence="2" id="KW-0677">Repeat</keyword>